<feature type="domain" description="TraC-like" evidence="1">
    <location>
        <begin position="19"/>
        <end position="202"/>
    </location>
</feature>
<dbReference type="AlphaFoldDB" id="A0A1G2TIL6"/>
<evidence type="ECO:0000259" key="1">
    <source>
        <dbReference type="Pfam" id="PF26593"/>
    </source>
</evidence>
<accession>A0A1G2TIL6</accession>
<dbReference type="Pfam" id="PF26593">
    <property type="entry name" value="TraC-like"/>
    <property type="match status" value="1"/>
</dbReference>
<dbReference type="Proteomes" id="UP000178175">
    <property type="component" value="Unassembled WGS sequence"/>
</dbReference>
<evidence type="ECO:0000313" key="2">
    <source>
        <dbReference type="EMBL" id="OHA97023.1"/>
    </source>
</evidence>
<protein>
    <recommendedName>
        <fullName evidence="1">TraC-like domain-containing protein</fullName>
    </recommendedName>
</protein>
<organism evidence="2 3">
    <name type="scientific">Candidatus Zambryskibacteria bacterium RIFCSPHIGHO2_02_FULL_43_14</name>
    <dbReference type="NCBI Taxonomy" id="1802748"/>
    <lineage>
        <taxon>Bacteria</taxon>
        <taxon>Candidatus Zambryskiibacteriota</taxon>
    </lineage>
</organism>
<name>A0A1G2TIL6_9BACT</name>
<gene>
    <name evidence="2" type="ORF">A3C70_02485</name>
</gene>
<reference evidence="2 3" key="1">
    <citation type="journal article" date="2016" name="Nat. Commun.">
        <title>Thousands of microbial genomes shed light on interconnected biogeochemical processes in an aquifer system.</title>
        <authorList>
            <person name="Anantharaman K."/>
            <person name="Brown C.T."/>
            <person name="Hug L.A."/>
            <person name="Sharon I."/>
            <person name="Castelle C.J."/>
            <person name="Probst A.J."/>
            <person name="Thomas B.C."/>
            <person name="Singh A."/>
            <person name="Wilkins M.J."/>
            <person name="Karaoz U."/>
            <person name="Brodie E.L."/>
            <person name="Williams K.H."/>
            <person name="Hubbard S.S."/>
            <person name="Banfield J.F."/>
        </authorList>
    </citation>
    <scope>NUCLEOTIDE SEQUENCE [LARGE SCALE GENOMIC DNA]</scope>
</reference>
<proteinExistence type="predicted"/>
<comment type="caution">
    <text evidence="2">The sequence shown here is derived from an EMBL/GenBank/DDBJ whole genome shotgun (WGS) entry which is preliminary data.</text>
</comment>
<dbReference type="EMBL" id="MHVR01000002">
    <property type="protein sequence ID" value="OHA97023.1"/>
    <property type="molecule type" value="Genomic_DNA"/>
</dbReference>
<sequence>MVATTNATQEFVPIREVRDGIIMLKDGGMRSILLCSSINFSLKSEDEKNAILLQFQDFLNSLDFSIEIVAQSRKLDIRPYIALLEEQEKAQTNNLMKIQVREYIEFIKSFTENTNIMTKHFFIVIPYSPAIISAGKTGGIGDIRSRLGLGTKKEQAAATEASFDENRSQLEERLSVVEQGLIRTGIRVARLGTEEVIELFYKAFNPGETEKPLKMN</sequence>
<evidence type="ECO:0000313" key="3">
    <source>
        <dbReference type="Proteomes" id="UP000178175"/>
    </source>
</evidence>
<dbReference type="InterPro" id="IPR058596">
    <property type="entry name" value="TraC-like_dom"/>
</dbReference>